<sequence>MKSQKIIGYGEPLKAFEEPNPQPTGTEVLVSISHCGVCHSDLHIHDGFFSLGNNRKLDTSGGRDLPFTLGHEIHGKVAALGPKATGIDVMDECVVYPWIGCGTCAQCENGQENLCGSNRNLGTRKDGGFSDHVLVPHPRYLLNATGIPDGLAGTYMCSGLTAYSALKKVGEISEKDKILILGIGGVGYMGLQLAKALFGETILCADIDASKRDAALKAGAKEVYDPSEQAASKSVVRDTSGGVFAVLDFVGSEASVG</sequence>
<comment type="similarity">
    <text evidence="2">Belongs to the zinc-containing alcohol dehydrogenase family.</text>
</comment>
<protein>
    <recommendedName>
        <fullName evidence="9">Enoyl reductase (ER) domain-containing protein</fullName>
    </recommendedName>
</protein>
<feature type="domain" description="Alcohol dehydrogenase-like C-terminal" evidence="6">
    <location>
        <begin position="185"/>
        <end position="255"/>
    </location>
</feature>
<dbReference type="GO" id="GO:0008270">
    <property type="term" value="F:zinc ion binding"/>
    <property type="evidence" value="ECO:0007669"/>
    <property type="project" value="InterPro"/>
</dbReference>
<dbReference type="InterPro" id="IPR011032">
    <property type="entry name" value="GroES-like_sf"/>
</dbReference>
<organism evidence="8">
    <name type="scientific">marine metagenome</name>
    <dbReference type="NCBI Taxonomy" id="408172"/>
    <lineage>
        <taxon>unclassified sequences</taxon>
        <taxon>metagenomes</taxon>
        <taxon>ecological metagenomes</taxon>
    </lineage>
</organism>
<feature type="domain" description="Alcohol dehydrogenase-like N-terminal" evidence="7">
    <location>
        <begin position="26"/>
        <end position="138"/>
    </location>
</feature>
<evidence type="ECO:0008006" key="9">
    <source>
        <dbReference type="Google" id="ProtNLM"/>
    </source>
</evidence>
<evidence type="ECO:0000313" key="8">
    <source>
        <dbReference type="EMBL" id="SVC06953.1"/>
    </source>
</evidence>
<accession>A0A382J7A6</accession>
<dbReference type="InterPro" id="IPR013149">
    <property type="entry name" value="ADH-like_C"/>
</dbReference>
<dbReference type="Pfam" id="PF08240">
    <property type="entry name" value="ADH_N"/>
    <property type="match status" value="1"/>
</dbReference>
<evidence type="ECO:0000256" key="1">
    <source>
        <dbReference type="ARBA" id="ARBA00001947"/>
    </source>
</evidence>
<evidence type="ECO:0000256" key="3">
    <source>
        <dbReference type="ARBA" id="ARBA00022723"/>
    </source>
</evidence>
<dbReference type="PANTHER" id="PTHR42940:SF8">
    <property type="entry name" value="VACUOLAR PROTEIN SORTING-ASSOCIATED PROTEIN 11"/>
    <property type="match status" value="1"/>
</dbReference>
<evidence type="ECO:0000256" key="2">
    <source>
        <dbReference type="ARBA" id="ARBA00008072"/>
    </source>
</evidence>
<dbReference type="GO" id="GO:0004022">
    <property type="term" value="F:alcohol dehydrogenase (NAD+) activity"/>
    <property type="evidence" value="ECO:0007669"/>
    <property type="project" value="TreeGrafter"/>
</dbReference>
<keyword evidence="3" id="KW-0479">Metal-binding</keyword>
<reference evidence="8" key="1">
    <citation type="submission" date="2018-05" db="EMBL/GenBank/DDBJ databases">
        <authorList>
            <person name="Lanie J.A."/>
            <person name="Ng W.-L."/>
            <person name="Kazmierczak K.M."/>
            <person name="Andrzejewski T.M."/>
            <person name="Davidsen T.M."/>
            <person name="Wayne K.J."/>
            <person name="Tettelin H."/>
            <person name="Glass J.I."/>
            <person name="Rusch D."/>
            <person name="Podicherti R."/>
            <person name="Tsui H.-C.T."/>
            <person name="Winkler M.E."/>
        </authorList>
    </citation>
    <scope>NUCLEOTIDE SEQUENCE</scope>
</reference>
<evidence type="ECO:0000256" key="5">
    <source>
        <dbReference type="ARBA" id="ARBA00023002"/>
    </source>
</evidence>
<dbReference type="InterPro" id="IPR036291">
    <property type="entry name" value="NAD(P)-bd_dom_sf"/>
</dbReference>
<gene>
    <name evidence="8" type="ORF">METZ01_LOCUS259807</name>
</gene>
<name>A0A382J7A6_9ZZZZ</name>
<dbReference type="Pfam" id="PF00107">
    <property type="entry name" value="ADH_zinc_N"/>
    <property type="match status" value="1"/>
</dbReference>
<comment type="cofactor">
    <cofactor evidence="1">
        <name>Zn(2+)</name>
        <dbReference type="ChEBI" id="CHEBI:29105"/>
    </cofactor>
</comment>
<evidence type="ECO:0000259" key="6">
    <source>
        <dbReference type="Pfam" id="PF00107"/>
    </source>
</evidence>
<dbReference type="InterPro" id="IPR002328">
    <property type="entry name" value="ADH_Zn_CS"/>
</dbReference>
<keyword evidence="4" id="KW-0862">Zinc</keyword>
<dbReference type="InterPro" id="IPR013154">
    <property type="entry name" value="ADH-like_N"/>
</dbReference>
<dbReference type="AlphaFoldDB" id="A0A382J7A6"/>
<evidence type="ECO:0000256" key="4">
    <source>
        <dbReference type="ARBA" id="ARBA00022833"/>
    </source>
</evidence>
<feature type="non-terminal residue" evidence="8">
    <location>
        <position position="257"/>
    </location>
</feature>
<dbReference type="Gene3D" id="3.90.180.10">
    <property type="entry name" value="Medium-chain alcohol dehydrogenases, catalytic domain"/>
    <property type="match status" value="1"/>
</dbReference>
<dbReference type="SUPFAM" id="SSF50129">
    <property type="entry name" value="GroES-like"/>
    <property type="match status" value="1"/>
</dbReference>
<dbReference type="PROSITE" id="PS00059">
    <property type="entry name" value="ADH_ZINC"/>
    <property type="match status" value="1"/>
</dbReference>
<proteinExistence type="inferred from homology"/>
<dbReference type="PANTHER" id="PTHR42940">
    <property type="entry name" value="ALCOHOL DEHYDROGENASE 1-RELATED"/>
    <property type="match status" value="1"/>
</dbReference>
<dbReference type="GO" id="GO:0005737">
    <property type="term" value="C:cytoplasm"/>
    <property type="evidence" value="ECO:0007669"/>
    <property type="project" value="TreeGrafter"/>
</dbReference>
<keyword evidence="5" id="KW-0560">Oxidoreductase</keyword>
<evidence type="ECO:0000259" key="7">
    <source>
        <dbReference type="Pfam" id="PF08240"/>
    </source>
</evidence>
<dbReference type="SUPFAM" id="SSF51735">
    <property type="entry name" value="NAD(P)-binding Rossmann-fold domains"/>
    <property type="match status" value="1"/>
</dbReference>
<dbReference type="EMBL" id="UINC01071776">
    <property type="protein sequence ID" value="SVC06953.1"/>
    <property type="molecule type" value="Genomic_DNA"/>
</dbReference>